<dbReference type="Proteomes" id="UP000184518">
    <property type="component" value="Unassembled WGS sequence"/>
</dbReference>
<gene>
    <name evidence="1" type="ORF">SAMN05443633_101265</name>
</gene>
<evidence type="ECO:0000313" key="1">
    <source>
        <dbReference type="EMBL" id="SHE45192.1"/>
    </source>
</evidence>
<reference evidence="2" key="1">
    <citation type="submission" date="2016-11" db="EMBL/GenBank/DDBJ databases">
        <authorList>
            <person name="Varghese N."/>
            <person name="Submissions S."/>
        </authorList>
    </citation>
    <scope>NUCLEOTIDE SEQUENCE [LARGE SCALE GENOMIC DNA]</scope>
    <source>
        <strain evidence="2">DSM 27619</strain>
    </source>
</reference>
<sequence>MAGSIEGNFREITTTDVLTTNDYHVSFSGTTVSVLNLPSMSATDNSISDFRGRKYYIKNNSTSSNLILTAVAGQTIRIGGNTVPANTYTVAPGVYGILTANGSNGWDLDLAVSTLPDTSWKLTSSGFNGTLNVLQPINTGTTYQTVNGSTVTITVPAGYTESRVVLKFDGWGDVSAGGAAMGSLRFQIVQTGVSAATYASTTMASWSVPFANGSTPYRYNFPAAYSISNLAPGTYTFNLQVIRESEAGAAVNGLTMWGIQARAEVYNRN</sequence>
<protein>
    <submittedName>
        <fullName evidence="1">Uncharacterized protein</fullName>
    </submittedName>
</protein>
<evidence type="ECO:0000313" key="2">
    <source>
        <dbReference type="Proteomes" id="UP000184518"/>
    </source>
</evidence>
<dbReference type="AlphaFoldDB" id="A0A1M4TL07"/>
<name>A0A1M4TL07_9FLAO</name>
<accession>A0A1M4TL07</accession>
<dbReference type="EMBL" id="FQUT01000001">
    <property type="protein sequence ID" value="SHE45192.1"/>
    <property type="molecule type" value="Genomic_DNA"/>
</dbReference>
<proteinExistence type="predicted"/>
<dbReference type="OrthoDB" id="1261121at2"/>
<keyword evidence="2" id="KW-1185">Reference proteome</keyword>
<dbReference type="RefSeq" id="WP_143152241.1">
    <property type="nucleotide sequence ID" value="NZ_FQUT01000001.1"/>
</dbReference>
<organism evidence="1 2">
    <name type="scientific">Chryseobacterium arachidis</name>
    <dbReference type="NCBI Taxonomy" id="1416778"/>
    <lineage>
        <taxon>Bacteria</taxon>
        <taxon>Pseudomonadati</taxon>
        <taxon>Bacteroidota</taxon>
        <taxon>Flavobacteriia</taxon>
        <taxon>Flavobacteriales</taxon>
        <taxon>Weeksellaceae</taxon>
        <taxon>Chryseobacterium group</taxon>
        <taxon>Chryseobacterium</taxon>
    </lineage>
</organism>
<dbReference type="STRING" id="1416778.SAMN05443633_101265"/>